<protein>
    <submittedName>
        <fullName evidence="2">Uncharacterized protein</fullName>
    </submittedName>
</protein>
<dbReference type="EMBL" id="DS989731">
    <property type="protein sequence ID" value="EEA06970.1"/>
    <property type="molecule type" value="Genomic_DNA"/>
</dbReference>
<evidence type="ECO:0000313" key="3">
    <source>
        <dbReference type="Proteomes" id="UP000001460"/>
    </source>
</evidence>
<feature type="region of interest" description="Disordered" evidence="1">
    <location>
        <begin position="142"/>
        <end position="189"/>
    </location>
</feature>
<feature type="compositionally biased region" description="Low complexity" evidence="1">
    <location>
        <begin position="319"/>
        <end position="340"/>
    </location>
</feature>
<keyword evidence="3" id="KW-1185">Reference proteome</keyword>
<dbReference type="AlphaFoldDB" id="B6AFH9"/>
<dbReference type="OMA" id="THEYGPH"/>
<evidence type="ECO:0000256" key="1">
    <source>
        <dbReference type="SAM" id="MobiDB-lite"/>
    </source>
</evidence>
<evidence type="ECO:0000313" key="2">
    <source>
        <dbReference type="EMBL" id="EEA06970.1"/>
    </source>
</evidence>
<dbReference type="OrthoDB" id="372810at2759"/>
<gene>
    <name evidence="2" type="ORF">CMU_033550</name>
</gene>
<feature type="region of interest" description="Disordered" evidence="1">
    <location>
        <begin position="319"/>
        <end position="349"/>
    </location>
</feature>
<organism evidence="2 3">
    <name type="scientific">Cryptosporidium muris (strain RN66)</name>
    <dbReference type="NCBI Taxonomy" id="441375"/>
    <lineage>
        <taxon>Eukaryota</taxon>
        <taxon>Sar</taxon>
        <taxon>Alveolata</taxon>
        <taxon>Apicomplexa</taxon>
        <taxon>Conoidasida</taxon>
        <taxon>Coccidia</taxon>
        <taxon>Eucoccidiorida</taxon>
        <taxon>Eimeriorina</taxon>
        <taxon>Cryptosporidiidae</taxon>
        <taxon>Cryptosporidium</taxon>
    </lineage>
</organism>
<accession>B6AFH9</accession>
<dbReference type="GeneID" id="6996578"/>
<reference evidence="2" key="1">
    <citation type="submission" date="2008-06" db="EMBL/GenBank/DDBJ databases">
        <authorList>
            <person name="Lorenzi H."/>
            <person name="Inman J."/>
            <person name="Miller J."/>
            <person name="Schobel S."/>
            <person name="Amedeo P."/>
            <person name="Caler E.V."/>
            <person name="da Silva J."/>
        </authorList>
    </citation>
    <scope>NUCLEOTIDE SEQUENCE [LARGE SCALE GENOMIC DNA]</scope>
    <source>
        <strain evidence="2">RN66</strain>
    </source>
</reference>
<dbReference type="Proteomes" id="UP000001460">
    <property type="component" value="Unassembled WGS sequence"/>
</dbReference>
<dbReference type="VEuPathDB" id="CryptoDB:CMU_033550"/>
<dbReference type="eggNOG" id="ENOG502SC9C">
    <property type="taxonomic scope" value="Eukaryota"/>
</dbReference>
<proteinExistence type="predicted"/>
<dbReference type="RefSeq" id="XP_002141319.1">
    <property type="nucleotide sequence ID" value="XM_002141283.1"/>
</dbReference>
<sequence length="759" mass="82994">MDTLNVEHGFTWDQMGCFQLVDGINIPTLIDDGLLLSSSGNTVTAETLLENREYCRQGCGTLNFASLSSDGIIKHASSKQYGSHLTTSHNSNCTTNTTQTLGCQQSSFASTGYNSNSYLHSTTETQVHPSIRGNSSYSISYLEGAQSSKKDTNRRKRTYNSQNRGHSGSTTVNNMQSHLEKSASVKGRSKKVRETLEDYTYSKMYVSSGECSPQGISGVVTEDLSSIKYYEGFKLPLGDLGRKMLLKKLREIHTQNPTKMEKALTDHGLSYTRIRFASVQQLFKISYVCDVFDYALSIHCEFGRPRHRDSTKATNLSTNNIQSNATQSSAQASTPASSPSGSDLSNIMEPYEGSASVNESSIIKISSKPNSIGEVELNLRSPNGSPCSYSSYTSGINGYCQDHQFSSKTPLTGDKGIYNDPNSPMSIFTASYTPPMTNKKCLEIGSVYNFSPPPIPVAASTVEDQTLCGDSSKSINEQDTMQQGSGNIISMNKESQFLSNLNCSESASNLITSSIIYNDEDRTPNLYGTPHALIASQSIPGIHSSVASKYEDFSHCIQEISSIKELGSLSLSSSVVKPITKRQRLKSKRKDVDKNMGRSELVDSLTENYPVDVNALADFVTHEYGPHDVTASVMTPYHILDIEDLHLGIYESSADQNSSIYSSTVDINEESTCYLPYETSLVLSTTVDTNNIQYQEISGDSLVSSFYVFAQQGTNGCMDEVIEPVGYVPLSEGMHNVGMFHSVEMDSNSIDLGCQVISI</sequence>
<name>B6AFH9_CRYMR</name>
<feature type="compositionally biased region" description="Polar residues" evidence="1">
    <location>
        <begin position="159"/>
        <end position="177"/>
    </location>
</feature>
<dbReference type="STRING" id="441375.B6AFH9"/>